<name>Q2IIF4_ANADE</name>
<evidence type="ECO:0000313" key="9">
    <source>
        <dbReference type="Proteomes" id="UP000001935"/>
    </source>
</evidence>
<dbReference type="PANTHER" id="PTHR30204:SF69">
    <property type="entry name" value="MERR-FAMILY TRANSCRIPTIONAL REGULATOR"/>
    <property type="match status" value="1"/>
</dbReference>
<dbReference type="STRING" id="290397.Adeh_1662"/>
<keyword evidence="3" id="KW-0238">DNA-binding</keyword>
<keyword evidence="5" id="KW-0175">Coiled coil</keyword>
<evidence type="ECO:0000256" key="5">
    <source>
        <dbReference type="SAM" id="Coils"/>
    </source>
</evidence>
<dbReference type="InterPro" id="IPR047057">
    <property type="entry name" value="MerR_fam"/>
</dbReference>
<keyword evidence="2" id="KW-0805">Transcription regulation</keyword>
<feature type="region of interest" description="Disordered" evidence="6">
    <location>
        <begin position="193"/>
        <end position="215"/>
    </location>
</feature>
<dbReference type="GO" id="GO:0003700">
    <property type="term" value="F:DNA-binding transcription factor activity"/>
    <property type="evidence" value="ECO:0007669"/>
    <property type="project" value="InterPro"/>
</dbReference>
<evidence type="ECO:0000256" key="6">
    <source>
        <dbReference type="SAM" id="MobiDB-lite"/>
    </source>
</evidence>
<dbReference type="PRINTS" id="PR00040">
    <property type="entry name" value="HTHMERR"/>
</dbReference>
<dbReference type="CDD" id="cd00592">
    <property type="entry name" value="HTH_MerR-like"/>
    <property type="match status" value="1"/>
</dbReference>
<evidence type="ECO:0000256" key="3">
    <source>
        <dbReference type="ARBA" id="ARBA00023125"/>
    </source>
</evidence>
<evidence type="ECO:0000313" key="8">
    <source>
        <dbReference type="EMBL" id="ABC81435.1"/>
    </source>
</evidence>
<proteinExistence type="predicted"/>
<dbReference type="KEGG" id="ade:Adeh_1662"/>
<dbReference type="RefSeq" id="WP_011420718.1">
    <property type="nucleotide sequence ID" value="NC_007760.1"/>
</dbReference>
<evidence type="ECO:0000259" key="7">
    <source>
        <dbReference type="PROSITE" id="PS50937"/>
    </source>
</evidence>
<dbReference type="SMART" id="SM00422">
    <property type="entry name" value="HTH_MERR"/>
    <property type="match status" value="1"/>
</dbReference>
<keyword evidence="1" id="KW-0678">Repressor</keyword>
<dbReference type="Pfam" id="PF13411">
    <property type="entry name" value="MerR_1"/>
    <property type="match status" value="1"/>
</dbReference>
<dbReference type="InterPro" id="IPR000551">
    <property type="entry name" value="MerR-type_HTH_dom"/>
</dbReference>
<dbReference type="eggNOG" id="COG0789">
    <property type="taxonomic scope" value="Bacteria"/>
</dbReference>
<feature type="coiled-coil region" evidence="5">
    <location>
        <begin position="95"/>
        <end position="122"/>
    </location>
</feature>
<dbReference type="GO" id="GO:0003677">
    <property type="term" value="F:DNA binding"/>
    <property type="evidence" value="ECO:0007669"/>
    <property type="project" value="UniProtKB-KW"/>
</dbReference>
<dbReference type="OrthoDB" id="9792348at2"/>
<sequence>MSADLSSGDLARATGNTVRTIRFYEEEGLLRPAEISDGGHRRYTEDELERLRLITDLRELGLALGEIRTLLELRSGCVTAAEFAIRFQQVLAGHLEQAQRRLERMRRVKKELLDALASIQERLSSEGAEQCPCAVAEAARAPRIVKVLARQEGCCKHPEHHHAHDAAIEAAAAARTLGAGDAQVPLPGLAVAVPQHDDPAADPQLRPAAKRGAGL</sequence>
<dbReference type="Gene3D" id="1.10.1660.10">
    <property type="match status" value="1"/>
</dbReference>
<feature type="domain" description="HTH merR-type" evidence="7">
    <location>
        <begin position="8"/>
        <end position="73"/>
    </location>
</feature>
<evidence type="ECO:0000256" key="1">
    <source>
        <dbReference type="ARBA" id="ARBA00022491"/>
    </source>
</evidence>
<dbReference type="PROSITE" id="PS50937">
    <property type="entry name" value="HTH_MERR_2"/>
    <property type="match status" value="1"/>
</dbReference>
<gene>
    <name evidence="8" type="ordered locus">Adeh_1662</name>
</gene>
<protein>
    <submittedName>
        <fullName evidence="8">Transcriptional regulator, MerR family</fullName>
    </submittedName>
</protein>
<dbReference type="InterPro" id="IPR009061">
    <property type="entry name" value="DNA-bd_dom_put_sf"/>
</dbReference>
<reference evidence="8" key="1">
    <citation type="submission" date="2006-01" db="EMBL/GenBank/DDBJ databases">
        <title>Complete sequence of Anaeromyxobacter dehalogenans 2CP-C.</title>
        <authorList>
            <consortium name="US DOE Joint Genome Institute"/>
            <person name="Copeland A."/>
            <person name="Lucas S."/>
            <person name="Lapidus A."/>
            <person name="Barry K."/>
            <person name="Detter J.C."/>
            <person name="Glavina T."/>
            <person name="Hammon N."/>
            <person name="Israni S."/>
            <person name="Pitluck S."/>
            <person name="Brettin T."/>
            <person name="Bruce D."/>
            <person name="Han C."/>
            <person name="Tapia R."/>
            <person name="Gilna P."/>
            <person name="Kiss H."/>
            <person name="Schmutz J."/>
            <person name="Larimer F."/>
            <person name="Land M."/>
            <person name="Kyrpides N."/>
            <person name="Anderson I."/>
            <person name="Sanford R.A."/>
            <person name="Ritalahti K.M."/>
            <person name="Thomas H.S."/>
            <person name="Kirby J.R."/>
            <person name="Zhulin I.B."/>
            <person name="Loeffler F.E."/>
            <person name="Richardson P."/>
        </authorList>
    </citation>
    <scope>NUCLEOTIDE SEQUENCE</scope>
    <source>
        <strain evidence="8">2CP-C</strain>
    </source>
</reference>
<dbReference type="PANTHER" id="PTHR30204">
    <property type="entry name" value="REDOX-CYCLING DRUG-SENSING TRANSCRIPTIONAL ACTIVATOR SOXR"/>
    <property type="match status" value="1"/>
</dbReference>
<dbReference type="HOGENOM" id="CLU_060077_1_0_7"/>
<dbReference type="SUPFAM" id="SSF46955">
    <property type="entry name" value="Putative DNA-binding domain"/>
    <property type="match status" value="1"/>
</dbReference>
<dbReference type="EMBL" id="CP000251">
    <property type="protein sequence ID" value="ABC81435.1"/>
    <property type="molecule type" value="Genomic_DNA"/>
</dbReference>
<dbReference type="AlphaFoldDB" id="Q2IIF4"/>
<accession>Q2IIF4</accession>
<organism evidence="8 9">
    <name type="scientific">Anaeromyxobacter dehalogenans (strain 2CP-C)</name>
    <dbReference type="NCBI Taxonomy" id="290397"/>
    <lineage>
        <taxon>Bacteria</taxon>
        <taxon>Pseudomonadati</taxon>
        <taxon>Myxococcota</taxon>
        <taxon>Myxococcia</taxon>
        <taxon>Myxococcales</taxon>
        <taxon>Cystobacterineae</taxon>
        <taxon>Anaeromyxobacteraceae</taxon>
        <taxon>Anaeromyxobacter</taxon>
    </lineage>
</organism>
<dbReference type="Proteomes" id="UP000001935">
    <property type="component" value="Chromosome"/>
</dbReference>
<evidence type="ECO:0000256" key="4">
    <source>
        <dbReference type="ARBA" id="ARBA00023163"/>
    </source>
</evidence>
<evidence type="ECO:0000256" key="2">
    <source>
        <dbReference type="ARBA" id="ARBA00023015"/>
    </source>
</evidence>
<keyword evidence="4" id="KW-0804">Transcription</keyword>